<accession>A0AA88TP32</accession>
<keyword evidence="1" id="KW-1133">Transmembrane helix</keyword>
<dbReference type="Gene3D" id="2.60.40.10">
    <property type="entry name" value="Immunoglobulins"/>
    <property type="match status" value="1"/>
</dbReference>
<dbReference type="Proteomes" id="UP001187343">
    <property type="component" value="Unassembled WGS sequence"/>
</dbReference>
<keyword evidence="1" id="KW-0472">Membrane</keyword>
<dbReference type="InterPro" id="IPR013783">
    <property type="entry name" value="Ig-like_fold"/>
</dbReference>
<keyword evidence="2" id="KW-0732">Signal</keyword>
<gene>
    <name evidence="4" type="ORF">Q8A67_010233</name>
</gene>
<evidence type="ECO:0000256" key="1">
    <source>
        <dbReference type="SAM" id="Phobius"/>
    </source>
</evidence>
<protein>
    <recommendedName>
        <fullName evidence="3">Immunoglobulin domain-containing protein</fullName>
    </recommendedName>
</protein>
<dbReference type="SUPFAM" id="SSF48726">
    <property type="entry name" value="Immunoglobulin"/>
    <property type="match status" value="1"/>
</dbReference>
<feature type="signal peptide" evidence="2">
    <location>
        <begin position="1"/>
        <end position="20"/>
    </location>
</feature>
<dbReference type="InterPro" id="IPR003599">
    <property type="entry name" value="Ig_sub"/>
</dbReference>
<dbReference type="AlphaFoldDB" id="A0AA88TP32"/>
<dbReference type="EMBL" id="JAUYZG010000009">
    <property type="protein sequence ID" value="KAK2898815.1"/>
    <property type="molecule type" value="Genomic_DNA"/>
</dbReference>
<keyword evidence="1" id="KW-0812">Transmembrane</keyword>
<name>A0AA88TP32_9TELE</name>
<evidence type="ECO:0000313" key="5">
    <source>
        <dbReference type="Proteomes" id="UP001187343"/>
    </source>
</evidence>
<reference evidence="4" key="1">
    <citation type="submission" date="2023-08" db="EMBL/GenBank/DDBJ databases">
        <title>Chromosome-level Genome Assembly of mud carp (Cirrhinus molitorella).</title>
        <authorList>
            <person name="Liu H."/>
        </authorList>
    </citation>
    <scope>NUCLEOTIDE SEQUENCE</scope>
    <source>
        <strain evidence="4">Prfri</strain>
        <tissue evidence="4">Muscle</tissue>
    </source>
</reference>
<evidence type="ECO:0000313" key="4">
    <source>
        <dbReference type="EMBL" id="KAK2898815.1"/>
    </source>
</evidence>
<evidence type="ECO:0000259" key="3">
    <source>
        <dbReference type="SMART" id="SM00409"/>
    </source>
</evidence>
<proteinExistence type="predicted"/>
<evidence type="ECO:0000256" key="2">
    <source>
        <dbReference type="SAM" id="SignalP"/>
    </source>
</evidence>
<dbReference type="InterPro" id="IPR036179">
    <property type="entry name" value="Ig-like_dom_sf"/>
</dbReference>
<keyword evidence="5" id="KW-1185">Reference proteome</keyword>
<comment type="caution">
    <text evidence="4">The sequence shown here is derived from an EMBL/GenBank/DDBJ whole genome shotgun (WGS) entry which is preliminary data.</text>
</comment>
<feature type="domain" description="Immunoglobulin" evidence="3">
    <location>
        <begin position="33"/>
        <end position="109"/>
    </location>
</feature>
<feature type="chain" id="PRO_5041682002" description="Immunoglobulin domain-containing protein" evidence="2">
    <location>
        <begin position="21"/>
        <end position="195"/>
    </location>
</feature>
<feature type="transmembrane region" description="Helical" evidence="1">
    <location>
        <begin position="131"/>
        <end position="154"/>
    </location>
</feature>
<dbReference type="SMART" id="SM00409">
    <property type="entry name" value="IG"/>
    <property type="match status" value="1"/>
</dbReference>
<sequence length="195" mass="21554">MTRTSLSALFLTFWITDLVSVYIKYPGISVWQKPEITVKEGTDVIITCHIKADSHKIKRIMVSPVFINMSLNLLSVRLNHSGMYYCIASMDLPVLGPSEYGNGTYVYVVPNLTTPRPVTMEGPANPIKDTAMWSLLLGVDFVLLISCIFCVILIHYKGNRRSEPGANKPLVNTTCGSSCPDSLKTTVVYAAHNIP</sequence>
<organism evidence="4 5">
    <name type="scientific">Cirrhinus molitorella</name>
    <name type="common">mud carp</name>
    <dbReference type="NCBI Taxonomy" id="172907"/>
    <lineage>
        <taxon>Eukaryota</taxon>
        <taxon>Metazoa</taxon>
        <taxon>Chordata</taxon>
        <taxon>Craniata</taxon>
        <taxon>Vertebrata</taxon>
        <taxon>Euteleostomi</taxon>
        <taxon>Actinopterygii</taxon>
        <taxon>Neopterygii</taxon>
        <taxon>Teleostei</taxon>
        <taxon>Ostariophysi</taxon>
        <taxon>Cypriniformes</taxon>
        <taxon>Cyprinidae</taxon>
        <taxon>Labeoninae</taxon>
        <taxon>Labeonini</taxon>
        <taxon>Cirrhinus</taxon>
    </lineage>
</organism>